<keyword evidence="1 7" id="KW-0813">Transport</keyword>
<dbReference type="Proteomes" id="UP000295008">
    <property type="component" value="Unassembled WGS sequence"/>
</dbReference>
<dbReference type="InterPro" id="IPR005893">
    <property type="entry name" value="PotA-like"/>
</dbReference>
<dbReference type="SUPFAM" id="SSF52540">
    <property type="entry name" value="P-loop containing nucleoside triphosphate hydrolases"/>
    <property type="match status" value="1"/>
</dbReference>
<sequence>MPQSGLAFGKRIAAAIGKGLLKMADNMVQLVNVVKDFGSFKAVKNISLDIKQGEFLTLLGPSGCGKTTTLRMIAGFEEPTSGRILLEGRPVEDKQPHERNVNTVFQNYALFPHMNVYHNIAFGLVMKNVPKAEVSRKVGEAIALVQLTGFEKRMPDQLSGGQCQRVAIARAIVNSPKVLLLDEPLGALDLKLRKQMQVELKHLQKRLGITFVYVTHDQEEALTMSDRIAVMNRGVIEQIGTPDQIYERPETRFVAGFIGETNLFEGVVGAIDGRYVLVDFENGRVPVVDRDLRVGDAVYLAVRPERIRCGFDREEHGPVLRGWFKERIYAGSVLKTIVSLPNSQEVVVNEMAGQTPSELLEEGKEIYLSWDPEHAVVMKARQEGPEAALAPLRLRV</sequence>
<accession>A0A4R1RU24</accession>
<dbReference type="InterPro" id="IPR017879">
    <property type="entry name" value="PotA_ATP-bd"/>
</dbReference>
<keyword evidence="4 7" id="KW-0067">ATP-binding</keyword>
<keyword evidence="6 7" id="KW-0472">Membrane</keyword>
<evidence type="ECO:0000313" key="10">
    <source>
        <dbReference type="Proteomes" id="UP000295008"/>
    </source>
</evidence>
<dbReference type="EC" id="7.6.2.11" evidence="7"/>
<dbReference type="InterPro" id="IPR008995">
    <property type="entry name" value="Mo/tungstate-bd_C_term_dom"/>
</dbReference>
<dbReference type="SUPFAM" id="SSF50331">
    <property type="entry name" value="MOP-like"/>
    <property type="match status" value="1"/>
</dbReference>
<dbReference type="Gene3D" id="2.40.50.100">
    <property type="match status" value="1"/>
</dbReference>
<evidence type="ECO:0000256" key="5">
    <source>
        <dbReference type="ARBA" id="ARBA00022967"/>
    </source>
</evidence>
<dbReference type="GO" id="GO:0043190">
    <property type="term" value="C:ATP-binding cassette (ABC) transporter complex"/>
    <property type="evidence" value="ECO:0007669"/>
    <property type="project" value="InterPro"/>
</dbReference>
<proteinExistence type="inferred from homology"/>
<keyword evidence="10" id="KW-1185">Reference proteome</keyword>
<dbReference type="SMART" id="SM00382">
    <property type="entry name" value="AAA"/>
    <property type="match status" value="1"/>
</dbReference>
<organism evidence="9 10">
    <name type="scientific">Hydrogenispora ethanolica</name>
    <dbReference type="NCBI Taxonomy" id="1082276"/>
    <lineage>
        <taxon>Bacteria</taxon>
        <taxon>Bacillati</taxon>
        <taxon>Bacillota</taxon>
        <taxon>Hydrogenispora</taxon>
    </lineage>
</organism>
<keyword evidence="5 7" id="KW-1278">Translocase</keyword>
<dbReference type="GO" id="GO:0005524">
    <property type="term" value="F:ATP binding"/>
    <property type="evidence" value="ECO:0007669"/>
    <property type="project" value="UniProtKB-KW"/>
</dbReference>
<dbReference type="CDD" id="cd03300">
    <property type="entry name" value="ABC_PotA_N"/>
    <property type="match status" value="1"/>
</dbReference>
<evidence type="ECO:0000256" key="2">
    <source>
        <dbReference type="ARBA" id="ARBA00022475"/>
    </source>
</evidence>
<evidence type="ECO:0000256" key="4">
    <source>
        <dbReference type="ARBA" id="ARBA00022840"/>
    </source>
</evidence>
<dbReference type="FunFam" id="3.40.50.300:FF:000133">
    <property type="entry name" value="Spermidine/putrescine import ATP-binding protein PotA"/>
    <property type="match status" value="1"/>
</dbReference>
<comment type="subunit">
    <text evidence="7">The complex is composed of two ATP-binding proteins (PotA), two transmembrane proteins (PotB and PotC) and a solute-binding protein (PotD).</text>
</comment>
<evidence type="ECO:0000313" key="9">
    <source>
        <dbReference type="EMBL" id="TCL70051.1"/>
    </source>
</evidence>
<dbReference type="InterPro" id="IPR017871">
    <property type="entry name" value="ABC_transporter-like_CS"/>
</dbReference>
<keyword evidence="3 7" id="KW-0547">Nucleotide-binding</keyword>
<dbReference type="PROSITE" id="PS00211">
    <property type="entry name" value="ABC_TRANSPORTER_1"/>
    <property type="match status" value="1"/>
</dbReference>
<protein>
    <recommendedName>
        <fullName evidence="7">Spermidine/putrescine import ATP-binding protein PotA</fullName>
        <ecNumber evidence="7">7.6.2.11</ecNumber>
    </recommendedName>
</protein>
<evidence type="ECO:0000259" key="8">
    <source>
        <dbReference type="PROSITE" id="PS50893"/>
    </source>
</evidence>
<comment type="function">
    <text evidence="7">Part of the ABC transporter complex PotABCD involved in spermidine/putrescine import. Responsible for energy coupling to the transport system.</text>
</comment>
<dbReference type="GO" id="GO:0015594">
    <property type="term" value="F:ABC-type putrescine transporter activity"/>
    <property type="evidence" value="ECO:0007669"/>
    <property type="project" value="InterPro"/>
</dbReference>
<dbReference type="PANTHER" id="PTHR42781">
    <property type="entry name" value="SPERMIDINE/PUTRESCINE IMPORT ATP-BINDING PROTEIN POTA"/>
    <property type="match status" value="1"/>
</dbReference>
<name>A0A4R1RU24_HYDET</name>
<comment type="catalytic activity">
    <reaction evidence="7">
        <text>ATP + H2O + polyamine-[polyamine-binding protein]Side 1 = ADP + phosphate + polyamineSide 2 + [polyamine-binding protein]Side 1.</text>
        <dbReference type="EC" id="7.6.2.11"/>
    </reaction>
</comment>
<dbReference type="PROSITE" id="PS50893">
    <property type="entry name" value="ABC_TRANSPORTER_2"/>
    <property type="match status" value="1"/>
</dbReference>
<keyword evidence="2 7" id="KW-1003">Cell membrane</keyword>
<dbReference type="InterPro" id="IPR050093">
    <property type="entry name" value="ABC_SmlMolc_Importer"/>
</dbReference>
<evidence type="ECO:0000256" key="7">
    <source>
        <dbReference type="RuleBase" id="RU364083"/>
    </source>
</evidence>
<comment type="caution">
    <text evidence="9">The sequence shown here is derived from an EMBL/GenBank/DDBJ whole genome shotgun (WGS) entry which is preliminary data.</text>
</comment>
<dbReference type="InterPro" id="IPR027417">
    <property type="entry name" value="P-loop_NTPase"/>
</dbReference>
<reference evidence="9 10" key="1">
    <citation type="submission" date="2019-03" db="EMBL/GenBank/DDBJ databases">
        <title>Genomic Encyclopedia of Type Strains, Phase IV (KMG-IV): sequencing the most valuable type-strain genomes for metagenomic binning, comparative biology and taxonomic classification.</title>
        <authorList>
            <person name="Goeker M."/>
        </authorList>
    </citation>
    <scope>NUCLEOTIDE SEQUENCE [LARGE SCALE GENOMIC DNA]</scope>
    <source>
        <strain evidence="9 10">LX-B</strain>
    </source>
</reference>
<dbReference type="PANTHER" id="PTHR42781:SF4">
    <property type="entry name" value="SPERMIDINE_PUTRESCINE IMPORT ATP-BINDING PROTEIN POTA"/>
    <property type="match status" value="1"/>
</dbReference>
<dbReference type="EMBL" id="SLUN01000010">
    <property type="protein sequence ID" value="TCL70051.1"/>
    <property type="molecule type" value="Genomic_DNA"/>
</dbReference>
<feature type="domain" description="ABC transporter" evidence="8">
    <location>
        <begin position="28"/>
        <end position="258"/>
    </location>
</feature>
<evidence type="ECO:0000256" key="1">
    <source>
        <dbReference type="ARBA" id="ARBA00022448"/>
    </source>
</evidence>
<dbReference type="GO" id="GO:0016887">
    <property type="term" value="F:ATP hydrolysis activity"/>
    <property type="evidence" value="ECO:0007669"/>
    <property type="project" value="InterPro"/>
</dbReference>
<dbReference type="InterPro" id="IPR003439">
    <property type="entry name" value="ABC_transporter-like_ATP-bd"/>
</dbReference>
<gene>
    <name evidence="7" type="primary">potA</name>
    <name evidence="9" type="ORF">EDC14_101040</name>
</gene>
<dbReference type="NCBIfam" id="TIGR01187">
    <property type="entry name" value="potA"/>
    <property type="match status" value="1"/>
</dbReference>
<evidence type="ECO:0000256" key="6">
    <source>
        <dbReference type="ARBA" id="ARBA00023136"/>
    </source>
</evidence>
<evidence type="ECO:0000256" key="3">
    <source>
        <dbReference type="ARBA" id="ARBA00022741"/>
    </source>
</evidence>
<dbReference type="InterPro" id="IPR003593">
    <property type="entry name" value="AAA+_ATPase"/>
</dbReference>
<dbReference type="Gene3D" id="3.40.50.300">
    <property type="entry name" value="P-loop containing nucleotide triphosphate hydrolases"/>
    <property type="match status" value="1"/>
</dbReference>
<dbReference type="InterPro" id="IPR013611">
    <property type="entry name" value="Transp-assoc_OB_typ2"/>
</dbReference>
<comment type="similarity">
    <text evidence="7">Belongs to the ABC transporter superfamily. Spermidine/putrescine importer (TC 3.A.1.11.1) family.</text>
</comment>
<dbReference type="AlphaFoldDB" id="A0A4R1RU24"/>
<dbReference type="Pfam" id="PF00005">
    <property type="entry name" value="ABC_tran"/>
    <property type="match status" value="1"/>
</dbReference>
<dbReference type="Pfam" id="PF08402">
    <property type="entry name" value="TOBE_2"/>
    <property type="match status" value="1"/>
</dbReference>